<comment type="caution">
    <text evidence="3">The sequence shown here is derived from an EMBL/GenBank/DDBJ whole genome shotgun (WGS) entry which is preliminary data.</text>
</comment>
<evidence type="ECO:0000313" key="3">
    <source>
        <dbReference type="EMBL" id="TMJ06993.1"/>
    </source>
</evidence>
<dbReference type="Pfam" id="PF13487">
    <property type="entry name" value="HD_5"/>
    <property type="match status" value="1"/>
</dbReference>
<dbReference type="CDD" id="cd00077">
    <property type="entry name" value="HDc"/>
    <property type="match status" value="1"/>
</dbReference>
<proteinExistence type="predicted"/>
<evidence type="ECO:0000313" key="4">
    <source>
        <dbReference type="Proteomes" id="UP000315217"/>
    </source>
</evidence>
<dbReference type="AlphaFoldDB" id="A0A537LG52"/>
<dbReference type="SUPFAM" id="SSF109604">
    <property type="entry name" value="HD-domain/PDEase-like"/>
    <property type="match status" value="1"/>
</dbReference>
<gene>
    <name evidence="3" type="ORF">E6G98_14015</name>
</gene>
<dbReference type="Gene3D" id="1.10.3210.10">
    <property type="entry name" value="Hypothetical protein af1432"/>
    <property type="match status" value="1"/>
</dbReference>
<protein>
    <submittedName>
        <fullName evidence="3">HD-GYP domain-containing protein</fullName>
    </submittedName>
</protein>
<evidence type="ECO:0000256" key="1">
    <source>
        <dbReference type="SAM" id="Phobius"/>
    </source>
</evidence>
<dbReference type="PANTHER" id="PTHR45228:SF4">
    <property type="entry name" value="LIPOPROTEIN"/>
    <property type="match status" value="1"/>
</dbReference>
<organism evidence="3 4">
    <name type="scientific">Candidatus Segetimicrobium genomatis</name>
    <dbReference type="NCBI Taxonomy" id="2569760"/>
    <lineage>
        <taxon>Bacteria</taxon>
        <taxon>Bacillati</taxon>
        <taxon>Candidatus Sysuimicrobiota</taxon>
        <taxon>Candidatus Sysuimicrobiia</taxon>
        <taxon>Candidatus Sysuimicrobiales</taxon>
        <taxon>Candidatus Segetimicrobiaceae</taxon>
        <taxon>Candidatus Segetimicrobium</taxon>
    </lineage>
</organism>
<evidence type="ECO:0000259" key="2">
    <source>
        <dbReference type="PROSITE" id="PS51832"/>
    </source>
</evidence>
<dbReference type="Proteomes" id="UP000315217">
    <property type="component" value="Unassembled WGS sequence"/>
</dbReference>
<dbReference type="PROSITE" id="PS51832">
    <property type="entry name" value="HD_GYP"/>
    <property type="match status" value="1"/>
</dbReference>
<dbReference type="InterPro" id="IPR037522">
    <property type="entry name" value="HD_GYP_dom"/>
</dbReference>
<reference evidence="3 4" key="1">
    <citation type="journal article" date="2019" name="Nat. Microbiol.">
        <title>Mediterranean grassland soil C-N compound turnover is dependent on rainfall and depth, and is mediated by genomically divergent microorganisms.</title>
        <authorList>
            <person name="Diamond S."/>
            <person name="Andeer P.F."/>
            <person name="Li Z."/>
            <person name="Crits-Christoph A."/>
            <person name="Burstein D."/>
            <person name="Anantharaman K."/>
            <person name="Lane K.R."/>
            <person name="Thomas B.C."/>
            <person name="Pan C."/>
            <person name="Northen T.R."/>
            <person name="Banfield J.F."/>
        </authorList>
    </citation>
    <scope>NUCLEOTIDE SEQUENCE [LARGE SCALE GENOMIC DNA]</scope>
    <source>
        <strain evidence="3">NP_1</strain>
    </source>
</reference>
<keyword evidence="1" id="KW-0472">Membrane</keyword>
<feature type="domain" description="HD-GYP" evidence="2">
    <location>
        <begin position="296"/>
        <end position="487"/>
    </location>
</feature>
<dbReference type="PANTHER" id="PTHR45228">
    <property type="entry name" value="CYCLIC DI-GMP PHOSPHODIESTERASE TM_0186-RELATED"/>
    <property type="match status" value="1"/>
</dbReference>
<dbReference type="InterPro" id="IPR003607">
    <property type="entry name" value="HD/PDEase_dom"/>
</dbReference>
<dbReference type="InterPro" id="IPR052020">
    <property type="entry name" value="Cyclic_di-GMP/3'3'-cGAMP_PDE"/>
</dbReference>
<name>A0A537LG52_9BACT</name>
<feature type="transmembrane region" description="Helical" evidence="1">
    <location>
        <begin position="45"/>
        <end position="68"/>
    </location>
</feature>
<dbReference type="SMART" id="SM00471">
    <property type="entry name" value="HDc"/>
    <property type="match status" value="1"/>
</dbReference>
<sequence length="487" mass="53245">MEVAPICIVGIQAMAGGGRPDLRRVWHHSWGRLRRAGRLGPRLRFALVVGLTVMALIASLSPLAAAAIRESIIDWEARQVADQVSGLSSPAFTRAEFEDGLGPDKRTFFDGLFADPRHTSLMRVRLWSRSGVLLYSNDDFGIGMEFPISNGLRAALDGSVAVQPASQFGPFPAKTMYMSRDGYLRYVTFQEKQVWIDPPANEPVASGARIKPAALMPAVSQSGVVRLFVPVSLKDALNPSGAFEVFYDFRPMERRLAQVQRTVWAIAPSGFFVLCFGMVALMQVTTHTSHRHDESLRAAHLGTYRALASAVDARDSHTGNHSSRVAAFVLGVARRLDLPPSALAELEVAARLHDIGKIGVPDDILMKPGPLTSSQWELMRQHAVVGSSILHSAPLSQAIKDAVRHVHEWWDGRGYPDSLDGERIPLFARILAVADAFEAMTSDRPYRPALPSQQALAELRRMRGVQFDPQIVDAFCACAQGGDLPGS</sequence>
<dbReference type="EMBL" id="VBAI01000299">
    <property type="protein sequence ID" value="TMJ06993.1"/>
    <property type="molecule type" value="Genomic_DNA"/>
</dbReference>
<keyword evidence="1" id="KW-0812">Transmembrane</keyword>
<keyword evidence="1" id="KW-1133">Transmembrane helix</keyword>
<accession>A0A537LG52</accession>
<feature type="transmembrane region" description="Helical" evidence="1">
    <location>
        <begin position="262"/>
        <end position="282"/>
    </location>
</feature>